<dbReference type="Gene3D" id="3.40.47.10">
    <property type="match status" value="1"/>
</dbReference>
<evidence type="ECO:0000256" key="2">
    <source>
        <dbReference type="ARBA" id="ARBA00008467"/>
    </source>
</evidence>
<dbReference type="InterPro" id="IPR000794">
    <property type="entry name" value="Beta-ketoacyl_synthase"/>
</dbReference>
<dbReference type="AlphaFoldDB" id="A0A948X098"/>
<dbReference type="CDD" id="cd00834">
    <property type="entry name" value="KAS_I_II"/>
    <property type="match status" value="1"/>
</dbReference>
<dbReference type="PANTHER" id="PTHR11712">
    <property type="entry name" value="POLYKETIDE SYNTHASE-RELATED"/>
    <property type="match status" value="1"/>
</dbReference>
<dbReference type="Proteomes" id="UP000733611">
    <property type="component" value="Unassembled WGS sequence"/>
</dbReference>
<dbReference type="Pfam" id="PF00109">
    <property type="entry name" value="ketoacyl-synt"/>
    <property type="match status" value="1"/>
</dbReference>
<dbReference type="SUPFAM" id="SSF53901">
    <property type="entry name" value="Thiolase-like"/>
    <property type="match status" value="2"/>
</dbReference>
<sequence>MKRVVVTGIGAVTAFGQSWDSIKQGLLSYHNAVLYMHDWDIYNGLGTKLGAPVPDFAVPNYYPRKKTRSMGRVALMATRASELALQDAALLDDKGEPLTCVSDGSTGIAYGSCTGSTKPTRDFGSMFIKHDTGDITSTTYLQMMPHTTAVNAGLFFGVKGRLIPTSSACTSGSQAIGYAYESIKYGLQKVMIAGGGEELCPSEAAVFDTLFATTQKNSTPELTPAPFDRDRDGIVIGEGAGTLILEEYNHAKERGAKIYAEILGFATNCDASHITQPNSDTIEQCVRMALEQAQVSPQDIGYISAHGTGTTRGDIAESTATARIFGSKTPISSLKSYFGHTLGACGAVEALTAIKMMHEGWFHPTLNLKNVDPECGDLDYIVGEKRLIDTDLIVTNNFAFGGINTSIVLKRI</sequence>
<dbReference type="GO" id="GO:0006633">
    <property type="term" value="P:fatty acid biosynthetic process"/>
    <property type="evidence" value="ECO:0007669"/>
    <property type="project" value="InterPro"/>
</dbReference>
<evidence type="ECO:0000313" key="7">
    <source>
        <dbReference type="Proteomes" id="UP000733611"/>
    </source>
</evidence>
<dbReference type="EMBL" id="JAHLFE010000186">
    <property type="protein sequence ID" value="MBU3844994.1"/>
    <property type="molecule type" value="Genomic_DNA"/>
</dbReference>
<feature type="domain" description="Ketosynthase family 3 (KS3)" evidence="5">
    <location>
        <begin position="1"/>
        <end position="411"/>
    </location>
</feature>
<accession>A0A948X098</accession>
<dbReference type="PANTHER" id="PTHR11712:SF325">
    <property type="entry name" value="3-OXOACYL-(ACYL-CARRIER-PROTEIN) SYNTHASE II FABF"/>
    <property type="match status" value="1"/>
</dbReference>
<dbReference type="InterPro" id="IPR014030">
    <property type="entry name" value="Ketoacyl_synth_N"/>
</dbReference>
<dbReference type="GO" id="GO:0004315">
    <property type="term" value="F:3-oxoacyl-[acyl-carrier-protein] synthase activity"/>
    <property type="evidence" value="ECO:0007669"/>
    <property type="project" value="UniProtKB-EC"/>
</dbReference>
<reference evidence="6" key="2">
    <citation type="submission" date="2021-04" db="EMBL/GenBank/DDBJ databases">
        <authorList>
            <person name="Gilroy R."/>
        </authorList>
    </citation>
    <scope>NUCLEOTIDE SEQUENCE</scope>
    <source>
        <strain evidence="6">378</strain>
    </source>
</reference>
<gene>
    <name evidence="6" type="ORF">H9847_09075</name>
</gene>
<comment type="similarity">
    <text evidence="2 4">Belongs to the thiolase-like superfamily. Beta-ketoacyl-ACP synthases family.</text>
</comment>
<dbReference type="InterPro" id="IPR018201">
    <property type="entry name" value="Ketoacyl_synth_AS"/>
</dbReference>
<organism evidence="6 7">
    <name type="scientific">Candidatus Anaerobiospirillum pullicola</name>
    <dbReference type="NCBI Taxonomy" id="2838451"/>
    <lineage>
        <taxon>Bacteria</taxon>
        <taxon>Pseudomonadati</taxon>
        <taxon>Pseudomonadota</taxon>
        <taxon>Gammaproteobacteria</taxon>
        <taxon>Aeromonadales</taxon>
        <taxon>Succinivibrionaceae</taxon>
        <taxon>Anaerobiospirillum</taxon>
    </lineage>
</organism>
<evidence type="ECO:0000313" key="6">
    <source>
        <dbReference type="EMBL" id="MBU3844994.1"/>
    </source>
</evidence>
<dbReference type="PROSITE" id="PS52004">
    <property type="entry name" value="KS3_2"/>
    <property type="match status" value="1"/>
</dbReference>
<keyword evidence="3 4" id="KW-0808">Transferase</keyword>
<evidence type="ECO:0000256" key="3">
    <source>
        <dbReference type="ARBA" id="ARBA00022679"/>
    </source>
</evidence>
<comment type="pathway">
    <text evidence="1">Lipid metabolism; fatty acid biosynthesis.</text>
</comment>
<protein>
    <submittedName>
        <fullName evidence="6">Beta-ketoacyl-ACP synthase</fullName>
        <ecNumber evidence="6">2.3.1.179</ecNumber>
    </submittedName>
</protein>
<dbReference type="GO" id="GO:0005829">
    <property type="term" value="C:cytosol"/>
    <property type="evidence" value="ECO:0007669"/>
    <property type="project" value="TreeGrafter"/>
</dbReference>
<dbReference type="InterPro" id="IPR020841">
    <property type="entry name" value="PKS_Beta-ketoAc_synthase_dom"/>
</dbReference>
<dbReference type="SMART" id="SM00825">
    <property type="entry name" value="PKS_KS"/>
    <property type="match status" value="1"/>
</dbReference>
<dbReference type="InterPro" id="IPR016039">
    <property type="entry name" value="Thiolase-like"/>
</dbReference>
<comment type="caution">
    <text evidence="6">The sequence shown here is derived from an EMBL/GenBank/DDBJ whole genome shotgun (WGS) entry which is preliminary data.</text>
</comment>
<evidence type="ECO:0000256" key="4">
    <source>
        <dbReference type="RuleBase" id="RU003694"/>
    </source>
</evidence>
<reference evidence="6" key="1">
    <citation type="journal article" date="2021" name="PeerJ">
        <title>Extensive microbial diversity within the chicken gut microbiome revealed by metagenomics and culture.</title>
        <authorList>
            <person name="Gilroy R."/>
            <person name="Ravi A."/>
            <person name="Getino M."/>
            <person name="Pursley I."/>
            <person name="Horton D.L."/>
            <person name="Alikhan N.F."/>
            <person name="Baker D."/>
            <person name="Gharbi K."/>
            <person name="Hall N."/>
            <person name="Watson M."/>
            <person name="Adriaenssens E.M."/>
            <person name="Foster-Nyarko E."/>
            <person name="Jarju S."/>
            <person name="Secka A."/>
            <person name="Antonio M."/>
            <person name="Oren A."/>
            <person name="Chaudhuri R.R."/>
            <person name="La Ragione R."/>
            <person name="Hildebrand F."/>
            <person name="Pallen M.J."/>
        </authorList>
    </citation>
    <scope>NUCLEOTIDE SEQUENCE</scope>
    <source>
        <strain evidence="6">378</strain>
    </source>
</reference>
<dbReference type="PROSITE" id="PS00606">
    <property type="entry name" value="KS3_1"/>
    <property type="match status" value="1"/>
</dbReference>
<name>A0A948X098_9GAMM</name>
<keyword evidence="6" id="KW-0012">Acyltransferase</keyword>
<dbReference type="Pfam" id="PF02801">
    <property type="entry name" value="Ketoacyl-synt_C"/>
    <property type="match status" value="1"/>
</dbReference>
<dbReference type="NCBIfam" id="NF006587">
    <property type="entry name" value="PRK09116.1"/>
    <property type="match status" value="1"/>
</dbReference>
<evidence type="ECO:0000259" key="5">
    <source>
        <dbReference type="PROSITE" id="PS52004"/>
    </source>
</evidence>
<dbReference type="InterPro" id="IPR014031">
    <property type="entry name" value="Ketoacyl_synth_C"/>
</dbReference>
<proteinExistence type="inferred from homology"/>
<dbReference type="EC" id="2.3.1.179" evidence="6"/>
<evidence type="ECO:0000256" key="1">
    <source>
        <dbReference type="ARBA" id="ARBA00005194"/>
    </source>
</evidence>